<keyword evidence="2" id="KW-1185">Reference proteome</keyword>
<evidence type="ECO:0000313" key="1">
    <source>
        <dbReference type="EMBL" id="KAG6655803.1"/>
    </source>
</evidence>
<dbReference type="AlphaFoldDB" id="A0A8T1QNL5"/>
<gene>
    <name evidence="1" type="ORF">CIPAW_05G242000</name>
</gene>
<name>A0A8T1QNL5_CARIL</name>
<accession>A0A8T1QNL5</accession>
<sequence>MGSPEEDLTALNNLESYELRGPHYKLVAFKSKKDADEALLAFQGKDYQFEDDGLEDMWKEMML</sequence>
<evidence type="ECO:0000313" key="2">
    <source>
        <dbReference type="Proteomes" id="UP000811609"/>
    </source>
</evidence>
<reference evidence="1" key="1">
    <citation type="submission" date="2020-12" db="EMBL/GenBank/DDBJ databases">
        <title>WGS assembly of Carya illinoinensis cv. Pawnee.</title>
        <authorList>
            <person name="Platts A."/>
            <person name="Shu S."/>
            <person name="Wright S."/>
            <person name="Barry K."/>
            <person name="Edger P."/>
            <person name="Pires J.C."/>
            <person name="Schmutz J."/>
        </authorList>
    </citation>
    <scope>NUCLEOTIDE SEQUENCE</scope>
    <source>
        <tissue evidence="1">Leaf</tissue>
    </source>
</reference>
<comment type="caution">
    <text evidence="1">The sequence shown here is derived from an EMBL/GenBank/DDBJ whole genome shotgun (WGS) entry which is preliminary data.</text>
</comment>
<proteinExistence type="predicted"/>
<dbReference type="EMBL" id="CM031813">
    <property type="protein sequence ID" value="KAG6655803.1"/>
    <property type="molecule type" value="Genomic_DNA"/>
</dbReference>
<organism evidence="1 2">
    <name type="scientific">Carya illinoinensis</name>
    <name type="common">Pecan</name>
    <dbReference type="NCBI Taxonomy" id="32201"/>
    <lineage>
        <taxon>Eukaryota</taxon>
        <taxon>Viridiplantae</taxon>
        <taxon>Streptophyta</taxon>
        <taxon>Embryophyta</taxon>
        <taxon>Tracheophyta</taxon>
        <taxon>Spermatophyta</taxon>
        <taxon>Magnoliopsida</taxon>
        <taxon>eudicotyledons</taxon>
        <taxon>Gunneridae</taxon>
        <taxon>Pentapetalae</taxon>
        <taxon>rosids</taxon>
        <taxon>fabids</taxon>
        <taxon>Fagales</taxon>
        <taxon>Juglandaceae</taxon>
        <taxon>Carya</taxon>
    </lineage>
</organism>
<protein>
    <submittedName>
        <fullName evidence="1">Uncharacterized protein</fullName>
    </submittedName>
</protein>
<dbReference type="Proteomes" id="UP000811609">
    <property type="component" value="Chromosome 5"/>
</dbReference>